<feature type="domain" description="Luciferase-like" evidence="2">
    <location>
        <begin position="13"/>
        <end position="260"/>
    </location>
</feature>
<comment type="caution">
    <text evidence="3">The sequence shown here is derived from an EMBL/GenBank/DDBJ whole genome shotgun (WGS) entry which is preliminary data.</text>
</comment>
<evidence type="ECO:0000313" key="4">
    <source>
        <dbReference type="Proteomes" id="UP001501020"/>
    </source>
</evidence>
<dbReference type="EMBL" id="BAAAMR010000072">
    <property type="protein sequence ID" value="GAA2156541.1"/>
    <property type="molecule type" value="Genomic_DNA"/>
</dbReference>
<dbReference type="PANTHER" id="PTHR43244:SF1">
    <property type="entry name" value="5,10-METHYLENETETRAHYDROMETHANOPTERIN REDUCTASE"/>
    <property type="match status" value="1"/>
</dbReference>
<sequence>MDRMNPVNNDDVRIGVLIPIGKAQWGGADPRDLIAFAARAERLGFDSLWVNDGITESRIEALSMLAAAAAVTERVTLGTAALMAVLRRPVQAAQTLASLDLLSQGRLTVTVGAGFPGRFGKPMYAASQVPWERRFTRLDETVSLWRQLWREPENKSFHGELLHFDDLPTMTAPFRTDGPPIWLAGITPTALSRIGRMYDGWLPYPPDPADYKAALSGVHRAAEEHGRAQDAVTPALFTSVLVEDDPVKGNRTLERFALANYGLPLDQLRQIQAVVTGGADEVAARLSEYTAAGARHLVLRLGATGLDEIGEQLGRVADLLPRLR</sequence>
<accession>A0ABN3A9N0</accession>
<reference evidence="3 4" key="1">
    <citation type="journal article" date="2019" name="Int. J. Syst. Evol. Microbiol.">
        <title>The Global Catalogue of Microorganisms (GCM) 10K type strain sequencing project: providing services to taxonomists for standard genome sequencing and annotation.</title>
        <authorList>
            <consortium name="The Broad Institute Genomics Platform"/>
            <consortium name="The Broad Institute Genome Sequencing Center for Infectious Disease"/>
            <person name="Wu L."/>
            <person name="Ma J."/>
        </authorList>
    </citation>
    <scope>NUCLEOTIDE SEQUENCE [LARGE SCALE GENOMIC DNA]</scope>
    <source>
        <strain evidence="3 4">JCM 13850</strain>
    </source>
</reference>
<keyword evidence="4" id="KW-1185">Reference proteome</keyword>
<proteinExistence type="predicted"/>
<organism evidence="3 4">
    <name type="scientific">Actinomadura napierensis</name>
    <dbReference type="NCBI Taxonomy" id="267854"/>
    <lineage>
        <taxon>Bacteria</taxon>
        <taxon>Bacillati</taxon>
        <taxon>Actinomycetota</taxon>
        <taxon>Actinomycetes</taxon>
        <taxon>Streptosporangiales</taxon>
        <taxon>Thermomonosporaceae</taxon>
        <taxon>Actinomadura</taxon>
    </lineage>
</organism>
<gene>
    <name evidence="3" type="ORF">GCM10009727_65370</name>
</gene>
<evidence type="ECO:0000259" key="2">
    <source>
        <dbReference type="Pfam" id="PF00296"/>
    </source>
</evidence>
<dbReference type="Proteomes" id="UP001501020">
    <property type="component" value="Unassembled WGS sequence"/>
</dbReference>
<dbReference type="InterPro" id="IPR036661">
    <property type="entry name" value="Luciferase-like_sf"/>
</dbReference>
<dbReference type="PANTHER" id="PTHR43244">
    <property type="match status" value="1"/>
</dbReference>
<name>A0ABN3A9N0_9ACTN</name>
<protein>
    <submittedName>
        <fullName evidence="3">LLM class flavin-dependent oxidoreductase</fullName>
    </submittedName>
</protein>
<dbReference type="Gene3D" id="3.20.20.30">
    <property type="entry name" value="Luciferase-like domain"/>
    <property type="match status" value="1"/>
</dbReference>
<dbReference type="InterPro" id="IPR050564">
    <property type="entry name" value="F420-G6PD/mer"/>
</dbReference>
<dbReference type="SUPFAM" id="SSF51679">
    <property type="entry name" value="Bacterial luciferase-like"/>
    <property type="match status" value="1"/>
</dbReference>
<keyword evidence="1" id="KW-0560">Oxidoreductase</keyword>
<evidence type="ECO:0000256" key="1">
    <source>
        <dbReference type="ARBA" id="ARBA00023002"/>
    </source>
</evidence>
<dbReference type="Pfam" id="PF00296">
    <property type="entry name" value="Bac_luciferase"/>
    <property type="match status" value="1"/>
</dbReference>
<dbReference type="InterPro" id="IPR011251">
    <property type="entry name" value="Luciferase-like_dom"/>
</dbReference>
<evidence type="ECO:0000313" key="3">
    <source>
        <dbReference type="EMBL" id="GAA2156541.1"/>
    </source>
</evidence>